<dbReference type="Proteomes" id="UP001275436">
    <property type="component" value="Unassembled WGS sequence"/>
</dbReference>
<dbReference type="Pfam" id="PF19279">
    <property type="entry name" value="YegS_C"/>
    <property type="match status" value="1"/>
</dbReference>
<dbReference type="SUPFAM" id="SSF111331">
    <property type="entry name" value="NAD kinase/diacylglycerol kinase-like"/>
    <property type="match status" value="1"/>
</dbReference>
<dbReference type="Gene3D" id="2.60.200.40">
    <property type="match status" value="1"/>
</dbReference>
<dbReference type="InterPro" id="IPR016064">
    <property type="entry name" value="NAD/diacylglycerol_kinase_sf"/>
</dbReference>
<protein>
    <submittedName>
        <fullName evidence="12">Bis(5'-nucleosyl)-tetraphosphatase</fullName>
    </submittedName>
</protein>
<organism evidence="12 13">
    <name type="scientific">Oceanobacillus kimchii</name>
    <dbReference type="NCBI Taxonomy" id="746691"/>
    <lineage>
        <taxon>Bacteria</taxon>
        <taxon>Bacillati</taxon>
        <taxon>Bacillota</taxon>
        <taxon>Bacilli</taxon>
        <taxon>Bacillales</taxon>
        <taxon>Bacillaceae</taxon>
        <taxon>Oceanobacillus</taxon>
    </lineage>
</organism>
<dbReference type="EMBL" id="BSKO01000001">
    <property type="protein sequence ID" value="GLO65254.1"/>
    <property type="molecule type" value="Genomic_DNA"/>
</dbReference>
<keyword evidence="8" id="KW-0443">Lipid metabolism</keyword>
<dbReference type="PROSITE" id="PS50146">
    <property type="entry name" value="DAGK"/>
    <property type="match status" value="1"/>
</dbReference>
<comment type="cofactor">
    <cofactor evidence="1">
        <name>Mg(2+)</name>
        <dbReference type="ChEBI" id="CHEBI:18420"/>
    </cofactor>
</comment>
<keyword evidence="7" id="KW-0067">ATP-binding</keyword>
<keyword evidence="13" id="KW-1185">Reference proteome</keyword>
<evidence type="ECO:0000256" key="10">
    <source>
        <dbReference type="ARBA" id="ARBA00023264"/>
    </source>
</evidence>
<evidence type="ECO:0000256" key="8">
    <source>
        <dbReference type="ARBA" id="ARBA00023098"/>
    </source>
</evidence>
<dbReference type="InterPro" id="IPR045540">
    <property type="entry name" value="YegS/DAGK_C"/>
</dbReference>
<dbReference type="SMART" id="SM00046">
    <property type="entry name" value="DAGKc"/>
    <property type="match status" value="1"/>
</dbReference>
<keyword evidence="5" id="KW-0547">Nucleotide-binding</keyword>
<evidence type="ECO:0000256" key="1">
    <source>
        <dbReference type="ARBA" id="ARBA00001946"/>
    </source>
</evidence>
<keyword evidence="3" id="KW-0444">Lipid biosynthesis</keyword>
<proteinExistence type="inferred from homology"/>
<dbReference type="InterPro" id="IPR005218">
    <property type="entry name" value="Diacylglycerol/lipid_kinase"/>
</dbReference>
<evidence type="ECO:0000256" key="6">
    <source>
        <dbReference type="ARBA" id="ARBA00022777"/>
    </source>
</evidence>
<evidence type="ECO:0000313" key="13">
    <source>
        <dbReference type="Proteomes" id="UP001275436"/>
    </source>
</evidence>
<keyword evidence="9" id="KW-0594">Phospholipid biosynthesis</keyword>
<dbReference type="InterPro" id="IPR017438">
    <property type="entry name" value="ATP-NAD_kinase_N"/>
</dbReference>
<comment type="caution">
    <text evidence="12">The sequence shown here is derived from an EMBL/GenBank/DDBJ whole genome shotgun (WGS) entry which is preliminary data.</text>
</comment>
<dbReference type="Pfam" id="PF00781">
    <property type="entry name" value="DAGK_cat"/>
    <property type="match status" value="1"/>
</dbReference>
<evidence type="ECO:0000256" key="3">
    <source>
        <dbReference type="ARBA" id="ARBA00022516"/>
    </source>
</evidence>
<evidence type="ECO:0000256" key="2">
    <source>
        <dbReference type="ARBA" id="ARBA00005983"/>
    </source>
</evidence>
<comment type="similarity">
    <text evidence="2">Belongs to the diacylglycerol/lipid kinase family.</text>
</comment>
<evidence type="ECO:0000313" key="12">
    <source>
        <dbReference type="EMBL" id="GLO65254.1"/>
    </source>
</evidence>
<keyword evidence="10" id="KW-1208">Phospholipid metabolism</keyword>
<dbReference type="Gene3D" id="3.40.50.10330">
    <property type="entry name" value="Probable inorganic polyphosphate/atp-NAD kinase, domain 1"/>
    <property type="match status" value="1"/>
</dbReference>
<keyword evidence="4" id="KW-0808">Transferase</keyword>
<sequence>MKTVAVIINPNAGNQKLKNEINTIEARLKDVFEEVTVYTTAKEGDGKKIIEKIYSKVDLIIGGGGDGTIFELVNALAPLDHRPTFAVLPGGTCNDFSRTIGMNQNPLVALEQIVQKQTKTVDVGKYNDYYFLNFWGIGLISKVAEEMDGGNKKLLGKMSYYINTSKVVFQNETFQLKITSEEMNYDGEAVMMVVGNGPFLGGMKSFFPHADIQNGKFDVLIIKLAKLQHFWTWLETQMQNDYPDNRNDEVIYFRTSKLHVESSPEQNIDSDGEVLTQTPSEITILPKHLNVVIGDEAFGTV</sequence>
<accession>A0ABQ5TI50</accession>
<evidence type="ECO:0000256" key="7">
    <source>
        <dbReference type="ARBA" id="ARBA00022840"/>
    </source>
</evidence>
<dbReference type="InterPro" id="IPR001206">
    <property type="entry name" value="Diacylglycerol_kinase_cat_dom"/>
</dbReference>
<reference evidence="12 13" key="1">
    <citation type="submission" date="2023-02" db="EMBL/GenBank/DDBJ databases">
        <title>Oceanobacillus kimchii IFOP_LL358 isolated form Alexandrium catenella lab strain.</title>
        <authorList>
            <person name="Gajardo G."/>
            <person name="Ueki S."/>
            <person name="Maruyama F."/>
        </authorList>
    </citation>
    <scope>NUCLEOTIDE SEQUENCE [LARGE SCALE GENOMIC DNA]</scope>
    <source>
        <strain evidence="12 13">IFOP_LL358</strain>
    </source>
</reference>
<evidence type="ECO:0000256" key="5">
    <source>
        <dbReference type="ARBA" id="ARBA00022741"/>
    </source>
</evidence>
<evidence type="ECO:0000259" key="11">
    <source>
        <dbReference type="PROSITE" id="PS50146"/>
    </source>
</evidence>
<keyword evidence="6" id="KW-0418">Kinase</keyword>
<evidence type="ECO:0000256" key="4">
    <source>
        <dbReference type="ARBA" id="ARBA00022679"/>
    </source>
</evidence>
<dbReference type="NCBIfam" id="TIGR00147">
    <property type="entry name" value="YegS/Rv2252/BmrU family lipid kinase"/>
    <property type="match status" value="1"/>
</dbReference>
<dbReference type="InterPro" id="IPR050187">
    <property type="entry name" value="Lipid_Phosphate_FormReg"/>
</dbReference>
<gene>
    <name evidence="12" type="ORF">MACH08_10380</name>
</gene>
<dbReference type="PANTHER" id="PTHR12358:SF107">
    <property type="entry name" value="LIPID KINASE BMRU-RELATED"/>
    <property type="match status" value="1"/>
</dbReference>
<name>A0ABQ5TI50_9BACI</name>
<feature type="domain" description="DAGKc" evidence="11">
    <location>
        <begin position="1"/>
        <end position="130"/>
    </location>
</feature>
<dbReference type="PANTHER" id="PTHR12358">
    <property type="entry name" value="SPHINGOSINE KINASE"/>
    <property type="match status" value="1"/>
</dbReference>
<evidence type="ECO:0000256" key="9">
    <source>
        <dbReference type="ARBA" id="ARBA00023209"/>
    </source>
</evidence>
<dbReference type="RefSeq" id="WP_069686334.1">
    <property type="nucleotide sequence ID" value="NZ_BSKO01000001.1"/>
</dbReference>